<sequence length="78" mass="8918">MLARPEKNRCIECGKMFGTPGFAYYEGLIENGPAYWTDRGILCSIECSLTHYKKRMAEGTVPEKPAPDPFEMEHLFED</sequence>
<organism evidence="1 2">
    <name type="scientific">Nitratireductor aquibiodomus</name>
    <dbReference type="NCBI Taxonomy" id="204799"/>
    <lineage>
        <taxon>Bacteria</taxon>
        <taxon>Pseudomonadati</taxon>
        <taxon>Pseudomonadota</taxon>
        <taxon>Alphaproteobacteria</taxon>
        <taxon>Hyphomicrobiales</taxon>
        <taxon>Phyllobacteriaceae</taxon>
        <taxon>Nitratireductor</taxon>
    </lineage>
</organism>
<dbReference type="AlphaFoldDB" id="A0A1H4MZA3"/>
<keyword evidence="2" id="KW-1185">Reference proteome</keyword>
<dbReference type="EMBL" id="FNSL01000001">
    <property type="protein sequence ID" value="SEB88293.1"/>
    <property type="molecule type" value="Genomic_DNA"/>
</dbReference>
<protein>
    <submittedName>
        <fullName evidence="1">Uncharacterized protein</fullName>
    </submittedName>
</protein>
<dbReference type="Proteomes" id="UP000199064">
    <property type="component" value="Unassembled WGS sequence"/>
</dbReference>
<proteinExistence type="predicted"/>
<dbReference type="RefSeq" id="WP_090329654.1">
    <property type="nucleotide sequence ID" value="NZ_FNSL01000001.1"/>
</dbReference>
<evidence type="ECO:0000313" key="1">
    <source>
        <dbReference type="EMBL" id="SEB88293.1"/>
    </source>
</evidence>
<evidence type="ECO:0000313" key="2">
    <source>
        <dbReference type="Proteomes" id="UP000199064"/>
    </source>
</evidence>
<gene>
    <name evidence="1" type="ORF">SAMN05216452_3540</name>
</gene>
<accession>A0A1H4MZA3</accession>
<reference evidence="2" key="1">
    <citation type="submission" date="2016-10" db="EMBL/GenBank/DDBJ databases">
        <authorList>
            <person name="Varghese N."/>
            <person name="Submissions S."/>
        </authorList>
    </citation>
    <scope>NUCLEOTIDE SEQUENCE [LARGE SCALE GENOMIC DNA]</scope>
    <source>
        <strain evidence="2">ES.061</strain>
    </source>
</reference>
<name>A0A1H4MZA3_9HYPH</name>